<dbReference type="AlphaFoldDB" id="A0A4R0RZU3"/>
<dbReference type="EMBL" id="RWJN01000055">
    <property type="protein sequence ID" value="TCD68874.1"/>
    <property type="molecule type" value="Genomic_DNA"/>
</dbReference>
<comment type="function">
    <text evidence="5">Involved in the oxidative stress response and detoxification.</text>
</comment>
<dbReference type="InterPro" id="IPR010987">
    <property type="entry name" value="Glutathione-S-Trfase_C-like"/>
</dbReference>
<dbReference type="Proteomes" id="UP000292702">
    <property type="component" value="Unassembled WGS sequence"/>
</dbReference>
<sequence length="226" mass="25934">MSHGKQFTIYMHYMAPNSWKVIFALNILGLTYEPSFLAFDDVKNPEHVRLNPNGRVPTLIDHKNGDFVVWESDAILLYLIDTYDPGHRLSVVDPKEKANLNQWLMFQASGQGPYFGQSTWFSHFHPEKLPSAIVRYQVEARRILGVLESVLSKQDYLVGGKLTVADIAFVPWNNIIRRVIGDEFDFQKEFPSTFAWHVKVADVDGVKKGLEERLKLIAEEEKKVQA</sequence>
<dbReference type="SFLD" id="SFLDG00358">
    <property type="entry name" value="Main_(cytGST)"/>
    <property type="match status" value="1"/>
</dbReference>
<dbReference type="InterPro" id="IPR004045">
    <property type="entry name" value="Glutathione_S-Trfase_N"/>
</dbReference>
<accession>A0A4R0RZU3</accession>
<dbReference type="PROSITE" id="PS50404">
    <property type="entry name" value="GST_NTER"/>
    <property type="match status" value="1"/>
</dbReference>
<proteinExistence type="inferred from homology"/>
<dbReference type="Pfam" id="PF02798">
    <property type="entry name" value="GST_N"/>
    <property type="match status" value="1"/>
</dbReference>
<evidence type="ECO:0000256" key="6">
    <source>
        <dbReference type="RuleBase" id="RU003494"/>
    </source>
</evidence>
<evidence type="ECO:0000256" key="1">
    <source>
        <dbReference type="ARBA" id="ARBA00007409"/>
    </source>
</evidence>
<dbReference type="OrthoDB" id="2098326at2759"/>
<dbReference type="SFLD" id="SFLDG01151">
    <property type="entry name" value="Main.2:_Nu-like"/>
    <property type="match status" value="1"/>
</dbReference>
<keyword evidence="10" id="KW-1185">Reference proteome</keyword>
<dbReference type="FunFam" id="1.20.1050.130:FF:000016">
    <property type="entry name" value="Glutathione S-transferase 1"/>
    <property type="match status" value="1"/>
</dbReference>
<protein>
    <recommendedName>
        <fullName evidence="2">glutathione transferase</fullName>
        <ecNumber evidence="2">2.5.1.18</ecNumber>
    </recommendedName>
</protein>
<organism evidence="9 10">
    <name type="scientific">Steccherinum ochraceum</name>
    <dbReference type="NCBI Taxonomy" id="92696"/>
    <lineage>
        <taxon>Eukaryota</taxon>
        <taxon>Fungi</taxon>
        <taxon>Dikarya</taxon>
        <taxon>Basidiomycota</taxon>
        <taxon>Agaricomycotina</taxon>
        <taxon>Agaricomycetes</taxon>
        <taxon>Polyporales</taxon>
        <taxon>Steccherinaceae</taxon>
        <taxon>Steccherinum</taxon>
    </lineage>
</organism>
<evidence type="ECO:0000256" key="4">
    <source>
        <dbReference type="ARBA" id="ARBA00047960"/>
    </source>
</evidence>
<gene>
    <name evidence="9" type="primary">GST2_27</name>
    <name evidence="9" type="ORF">EIP91_009589</name>
</gene>
<dbReference type="Gene3D" id="1.20.1050.130">
    <property type="match status" value="1"/>
</dbReference>
<evidence type="ECO:0000259" key="7">
    <source>
        <dbReference type="PROSITE" id="PS50404"/>
    </source>
</evidence>
<dbReference type="PROSITE" id="PS50405">
    <property type="entry name" value="GST_CTER"/>
    <property type="match status" value="1"/>
</dbReference>
<dbReference type="SFLD" id="SFLDS00019">
    <property type="entry name" value="Glutathione_Transferase_(cytos"/>
    <property type="match status" value="1"/>
</dbReference>
<dbReference type="InterPro" id="IPR004046">
    <property type="entry name" value="GST_C"/>
</dbReference>
<dbReference type="GO" id="GO:0005634">
    <property type="term" value="C:nucleus"/>
    <property type="evidence" value="ECO:0007669"/>
    <property type="project" value="UniProtKB-ARBA"/>
</dbReference>
<dbReference type="Pfam" id="PF00043">
    <property type="entry name" value="GST_C"/>
    <property type="match status" value="1"/>
</dbReference>
<reference evidence="9 10" key="1">
    <citation type="submission" date="2018-11" db="EMBL/GenBank/DDBJ databases">
        <title>Genome assembly of Steccherinum ochraceum LE-BIN_3174, the white-rot fungus of the Steccherinaceae family (The Residual Polyporoid clade, Polyporales, Basidiomycota).</title>
        <authorList>
            <person name="Fedorova T.V."/>
            <person name="Glazunova O.A."/>
            <person name="Landesman E.O."/>
            <person name="Moiseenko K.V."/>
            <person name="Psurtseva N.V."/>
            <person name="Savinova O.S."/>
            <person name="Shakhova N.V."/>
            <person name="Tyazhelova T.V."/>
            <person name="Vasina D.V."/>
        </authorList>
    </citation>
    <scope>NUCLEOTIDE SEQUENCE [LARGE SCALE GENOMIC DNA]</scope>
    <source>
        <strain evidence="9 10">LE-BIN_3174</strain>
    </source>
</reference>
<comment type="similarity">
    <text evidence="1 6">Belongs to the GST superfamily.</text>
</comment>
<comment type="catalytic activity">
    <reaction evidence="4">
        <text>RX + glutathione = an S-substituted glutathione + a halide anion + H(+)</text>
        <dbReference type="Rhea" id="RHEA:16437"/>
        <dbReference type="ChEBI" id="CHEBI:15378"/>
        <dbReference type="ChEBI" id="CHEBI:16042"/>
        <dbReference type="ChEBI" id="CHEBI:17792"/>
        <dbReference type="ChEBI" id="CHEBI:57925"/>
        <dbReference type="ChEBI" id="CHEBI:90779"/>
        <dbReference type="EC" id="2.5.1.18"/>
    </reaction>
</comment>
<dbReference type="InterPro" id="IPR036249">
    <property type="entry name" value="Thioredoxin-like_sf"/>
</dbReference>
<name>A0A4R0RZU3_9APHY</name>
<dbReference type="GO" id="GO:0005737">
    <property type="term" value="C:cytoplasm"/>
    <property type="evidence" value="ECO:0007669"/>
    <property type="project" value="UniProtKB-ARBA"/>
</dbReference>
<evidence type="ECO:0000313" key="10">
    <source>
        <dbReference type="Proteomes" id="UP000292702"/>
    </source>
</evidence>
<comment type="caution">
    <text evidence="9">The sequence shown here is derived from an EMBL/GenBank/DDBJ whole genome shotgun (WGS) entry which is preliminary data.</text>
</comment>
<dbReference type="GO" id="GO:0004364">
    <property type="term" value="F:glutathione transferase activity"/>
    <property type="evidence" value="ECO:0007669"/>
    <property type="project" value="UniProtKB-EC"/>
</dbReference>
<dbReference type="PANTHER" id="PTHR44051:SF3">
    <property type="entry name" value="TRANSCRIPTIONAL REGULATOR URE2"/>
    <property type="match status" value="1"/>
</dbReference>
<dbReference type="InterPro" id="IPR040079">
    <property type="entry name" value="Glutathione_S-Trfase"/>
</dbReference>
<dbReference type="SUPFAM" id="SSF47616">
    <property type="entry name" value="GST C-terminal domain-like"/>
    <property type="match status" value="1"/>
</dbReference>
<evidence type="ECO:0000313" key="9">
    <source>
        <dbReference type="EMBL" id="TCD68874.1"/>
    </source>
</evidence>
<evidence type="ECO:0000256" key="3">
    <source>
        <dbReference type="ARBA" id="ARBA00022679"/>
    </source>
</evidence>
<feature type="domain" description="GST C-terminal" evidence="8">
    <location>
        <begin position="93"/>
        <end position="224"/>
    </location>
</feature>
<dbReference type="CDD" id="cd03048">
    <property type="entry name" value="GST_N_Ure2p_like"/>
    <property type="match status" value="1"/>
</dbReference>
<dbReference type="SUPFAM" id="SSF52833">
    <property type="entry name" value="Thioredoxin-like"/>
    <property type="match status" value="1"/>
</dbReference>
<dbReference type="InterPro" id="IPR036282">
    <property type="entry name" value="Glutathione-S-Trfase_C_sf"/>
</dbReference>
<dbReference type="EC" id="2.5.1.18" evidence="2"/>
<dbReference type="STRING" id="92696.A0A4R0RZU3"/>
<evidence type="ECO:0000259" key="8">
    <source>
        <dbReference type="PROSITE" id="PS50405"/>
    </source>
</evidence>
<evidence type="ECO:0000256" key="5">
    <source>
        <dbReference type="ARBA" id="ARBA00060024"/>
    </source>
</evidence>
<dbReference type="PANTHER" id="PTHR44051">
    <property type="entry name" value="GLUTATHIONE S-TRANSFERASE-RELATED"/>
    <property type="match status" value="1"/>
</dbReference>
<feature type="domain" description="GST N-terminal" evidence="7">
    <location>
        <begin position="5"/>
        <end position="87"/>
    </location>
</feature>
<evidence type="ECO:0000256" key="2">
    <source>
        <dbReference type="ARBA" id="ARBA00012452"/>
    </source>
</evidence>
<keyword evidence="3 9" id="KW-0808">Transferase</keyword>